<proteinExistence type="predicted"/>
<dbReference type="PANTHER" id="PTHR11851:SF224">
    <property type="entry name" value="PROCESSING PROTEASE"/>
    <property type="match status" value="1"/>
</dbReference>
<dbReference type="GO" id="GO:0046872">
    <property type="term" value="F:metal ion binding"/>
    <property type="evidence" value="ECO:0007669"/>
    <property type="project" value="InterPro"/>
</dbReference>
<dbReference type="Proteomes" id="UP000053372">
    <property type="component" value="Unassembled WGS sequence"/>
</dbReference>
<dbReference type="InterPro" id="IPR011249">
    <property type="entry name" value="Metalloenz_LuxS/M16"/>
</dbReference>
<dbReference type="InterPro" id="IPR007863">
    <property type="entry name" value="Peptidase_M16_C"/>
</dbReference>
<protein>
    <submittedName>
        <fullName evidence="3">Peptidase M16</fullName>
    </submittedName>
</protein>
<dbReference type="SUPFAM" id="SSF63411">
    <property type="entry name" value="LuxS/MPP-like metallohydrolase"/>
    <property type="match status" value="2"/>
</dbReference>
<dbReference type="EMBL" id="LMTZ01000001">
    <property type="protein sequence ID" value="KST70297.1"/>
    <property type="molecule type" value="Genomic_DNA"/>
</dbReference>
<evidence type="ECO:0000259" key="2">
    <source>
        <dbReference type="Pfam" id="PF05193"/>
    </source>
</evidence>
<dbReference type="Gene3D" id="3.30.830.10">
    <property type="entry name" value="Metalloenzyme, LuxS/M16 peptidase-like"/>
    <property type="match status" value="2"/>
</dbReference>
<keyword evidence="4" id="KW-1185">Reference proteome</keyword>
<dbReference type="AlphaFoldDB" id="A0A0V8A0L0"/>
<evidence type="ECO:0000313" key="4">
    <source>
        <dbReference type="Proteomes" id="UP000053372"/>
    </source>
</evidence>
<dbReference type="RefSeq" id="WP_027842772.1">
    <property type="nucleotide sequence ID" value="NZ_LMTZ01000001.1"/>
</dbReference>
<dbReference type="Pfam" id="PF00675">
    <property type="entry name" value="Peptidase_M16"/>
    <property type="match status" value="1"/>
</dbReference>
<reference evidence="3 4" key="1">
    <citation type="journal article" date="2015" name="Genome Announc.">
        <title>Draft Genome of the Euendolithic (true boring) Cyanobacterium Mastigocoleus testarum strain BC008.</title>
        <authorList>
            <person name="Guida B.S."/>
            <person name="Garcia-Pichel F."/>
        </authorList>
    </citation>
    <scope>NUCLEOTIDE SEQUENCE [LARGE SCALE GENOMIC DNA]</scope>
    <source>
        <strain evidence="3 4">BC008</strain>
    </source>
</reference>
<feature type="domain" description="Peptidase M16 N-terminal" evidence="1">
    <location>
        <begin position="22"/>
        <end position="167"/>
    </location>
</feature>
<gene>
    <name evidence="3" type="ORF">BC008_44645</name>
</gene>
<comment type="caution">
    <text evidence="3">The sequence shown here is derived from an EMBL/GenBank/DDBJ whole genome shotgun (WGS) entry which is preliminary data.</text>
</comment>
<evidence type="ECO:0000313" key="3">
    <source>
        <dbReference type="EMBL" id="KST70297.1"/>
    </source>
</evidence>
<accession>A0A0V8A0L0</accession>
<dbReference type="PANTHER" id="PTHR11851">
    <property type="entry name" value="METALLOPROTEASE"/>
    <property type="match status" value="1"/>
</dbReference>
<dbReference type="InterPro" id="IPR050361">
    <property type="entry name" value="MPP/UQCRC_Complex"/>
</dbReference>
<evidence type="ECO:0000259" key="1">
    <source>
        <dbReference type="Pfam" id="PF00675"/>
    </source>
</evidence>
<dbReference type="Pfam" id="PF05193">
    <property type="entry name" value="Peptidase_M16_C"/>
    <property type="match status" value="1"/>
</dbReference>
<dbReference type="InterPro" id="IPR011765">
    <property type="entry name" value="Pept_M16_N"/>
</dbReference>
<sequence length="426" mass="46770">MTTISLLKSTINRTVLPNGIVVLSSENSTCDIIAARIFFRAGSCNEQPQQSGLSHLLSAVLTKGCSGLSSLEIAEQVESVGASLGADTTPDYFLLSLKTVTADFTEILKLAAKILRTPTFPQAEVELEQRIALQDIRSQKEQPFSVAFEKLRQAMYQNHPYSMSVLGNETTMASISRDDIEEYHKTYFRPDNMVISIAGKITSDQAVALVEDIFGDWESPTESKPPELELPDVSAAPQHQITPQATQQSIMMLGYLGTSVLSPDYASLKLLSTYLGNGLSSRLFVELREKRGLAYDVSAFYPTRLFPASFIVYMGTAPNNTSTALAGLRKEVDLLSSKEISESALTAAKNKILGQYALGKQTNAQIAQIYGWYEILGLGIDFDRKFQEQITAVTQEDALACARKYLWEPYVSLVGQKEAVNTVSLV</sequence>
<name>A0A0V8A0L0_9CYAN</name>
<dbReference type="OrthoDB" id="9811314at2"/>
<organism evidence="3 4">
    <name type="scientific">Mastigocoleus testarum BC008</name>
    <dbReference type="NCBI Taxonomy" id="371196"/>
    <lineage>
        <taxon>Bacteria</taxon>
        <taxon>Bacillati</taxon>
        <taxon>Cyanobacteriota</taxon>
        <taxon>Cyanophyceae</taxon>
        <taxon>Nostocales</taxon>
        <taxon>Hapalosiphonaceae</taxon>
        <taxon>Mastigocoleus</taxon>
    </lineage>
</organism>
<feature type="domain" description="Peptidase M16 C-terminal" evidence="2">
    <location>
        <begin position="174"/>
        <end position="351"/>
    </location>
</feature>